<dbReference type="GO" id="GO:0004751">
    <property type="term" value="F:ribose-5-phosphate isomerase activity"/>
    <property type="evidence" value="ECO:0007669"/>
    <property type="project" value="UniProtKB-EC"/>
</dbReference>
<dbReference type="Gene3D" id="3.40.50.1360">
    <property type="match status" value="2"/>
</dbReference>
<evidence type="ECO:0000313" key="4">
    <source>
        <dbReference type="Proteomes" id="UP000306102"/>
    </source>
</evidence>
<organism evidence="3 4">
    <name type="scientific">Camellia sinensis var. sinensis</name>
    <name type="common">China tea</name>
    <dbReference type="NCBI Taxonomy" id="542762"/>
    <lineage>
        <taxon>Eukaryota</taxon>
        <taxon>Viridiplantae</taxon>
        <taxon>Streptophyta</taxon>
        <taxon>Embryophyta</taxon>
        <taxon>Tracheophyta</taxon>
        <taxon>Spermatophyta</taxon>
        <taxon>Magnoliopsida</taxon>
        <taxon>eudicotyledons</taxon>
        <taxon>Gunneridae</taxon>
        <taxon>Pentapetalae</taxon>
        <taxon>asterids</taxon>
        <taxon>Ericales</taxon>
        <taxon>Theaceae</taxon>
        <taxon>Camellia</taxon>
    </lineage>
</organism>
<dbReference type="Pfam" id="PF06026">
    <property type="entry name" value="Rib_5-P_isom_A"/>
    <property type="match status" value="1"/>
</dbReference>
<comment type="pathway">
    <text evidence="2">Carbohydrate degradation.</text>
</comment>
<protein>
    <recommendedName>
        <fullName evidence="5">Ribose-5-phosphate isomerase</fullName>
    </recommendedName>
</protein>
<evidence type="ECO:0000313" key="3">
    <source>
        <dbReference type="EMBL" id="THG13987.1"/>
    </source>
</evidence>
<dbReference type="GO" id="GO:0009052">
    <property type="term" value="P:pentose-phosphate shunt, non-oxidative branch"/>
    <property type="evidence" value="ECO:0007669"/>
    <property type="project" value="InterPro"/>
</dbReference>
<evidence type="ECO:0000256" key="1">
    <source>
        <dbReference type="ARBA" id="ARBA00001713"/>
    </source>
</evidence>
<dbReference type="SUPFAM" id="SSF75445">
    <property type="entry name" value="D-ribose-5-phosphate isomerase (RpiA), lid domain"/>
    <property type="match status" value="1"/>
</dbReference>
<accession>A0A4V3WNV6</accession>
<dbReference type="STRING" id="542762.A0A4V3WNV6"/>
<dbReference type="Gene3D" id="3.30.70.260">
    <property type="match status" value="1"/>
</dbReference>
<reference evidence="3 4" key="1">
    <citation type="journal article" date="2018" name="Proc. Natl. Acad. Sci. U.S.A.">
        <title>Draft genome sequence of Camellia sinensis var. sinensis provides insights into the evolution of the tea genome and tea quality.</title>
        <authorList>
            <person name="Wei C."/>
            <person name="Yang H."/>
            <person name="Wang S."/>
            <person name="Zhao J."/>
            <person name="Liu C."/>
            <person name="Gao L."/>
            <person name="Xia E."/>
            <person name="Lu Y."/>
            <person name="Tai Y."/>
            <person name="She G."/>
            <person name="Sun J."/>
            <person name="Cao H."/>
            <person name="Tong W."/>
            <person name="Gao Q."/>
            <person name="Li Y."/>
            <person name="Deng W."/>
            <person name="Jiang X."/>
            <person name="Wang W."/>
            <person name="Chen Q."/>
            <person name="Zhang S."/>
            <person name="Li H."/>
            <person name="Wu J."/>
            <person name="Wang P."/>
            <person name="Li P."/>
            <person name="Shi C."/>
            <person name="Zheng F."/>
            <person name="Jian J."/>
            <person name="Huang B."/>
            <person name="Shan D."/>
            <person name="Shi M."/>
            <person name="Fang C."/>
            <person name="Yue Y."/>
            <person name="Li F."/>
            <person name="Li D."/>
            <person name="Wei S."/>
            <person name="Han B."/>
            <person name="Jiang C."/>
            <person name="Yin Y."/>
            <person name="Xia T."/>
            <person name="Zhang Z."/>
            <person name="Bennetzen J.L."/>
            <person name="Zhao S."/>
            <person name="Wan X."/>
        </authorList>
    </citation>
    <scope>NUCLEOTIDE SEQUENCE [LARGE SCALE GENOMIC DNA]</scope>
    <source>
        <strain evidence="4">cv. Shuchazao</strain>
        <tissue evidence="3">Leaf</tissue>
    </source>
</reference>
<keyword evidence="4" id="KW-1185">Reference proteome</keyword>
<dbReference type="PANTHER" id="PTHR43748:SF1">
    <property type="entry name" value="RIBOSE-5-PHOSPHATE ISOMERASE 4, CHLOROPLASTIC-RELATED"/>
    <property type="match status" value="1"/>
</dbReference>
<gene>
    <name evidence="3" type="ORF">TEA_024856</name>
</gene>
<comment type="catalytic activity">
    <reaction evidence="1">
        <text>aldehydo-D-ribose 5-phosphate = D-ribulose 5-phosphate</text>
        <dbReference type="Rhea" id="RHEA:14657"/>
        <dbReference type="ChEBI" id="CHEBI:58121"/>
        <dbReference type="ChEBI" id="CHEBI:58273"/>
        <dbReference type="EC" id="5.3.1.6"/>
    </reaction>
</comment>
<comment type="caution">
    <text evidence="3">The sequence shown here is derived from an EMBL/GenBank/DDBJ whole genome shotgun (WGS) entry which is preliminary data.</text>
</comment>
<dbReference type="AlphaFoldDB" id="A0A4V3WNV6"/>
<dbReference type="PANTHER" id="PTHR43748">
    <property type="entry name" value="RIBOSE-5-PHOSPHATE ISOMERASE 3, CHLOROPLASTIC-RELATED"/>
    <property type="match status" value="1"/>
</dbReference>
<dbReference type="InterPro" id="IPR004788">
    <property type="entry name" value="Ribose5P_isomerase_type_A"/>
</dbReference>
<dbReference type="EMBL" id="SDRB02005581">
    <property type="protein sequence ID" value="THG13987.1"/>
    <property type="molecule type" value="Genomic_DNA"/>
</dbReference>
<dbReference type="Proteomes" id="UP000306102">
    <property type="component" value="Unassembled WGS sequence"/>
</dbReference>
<sequence>MAAVAAIIPSSSTLNLHFQANRKKGLGLDSTTRRRLNSLVSITRSSLLHPNAPLLESAAKHTVDTFIKSGMVVGLGSGLASCMAIQYLGQQLRVGAIKDIVGIFASVGEESIIQEKNILKAVEKLVFIVAEKQYKSGLEGSLPVLIKSFNWMETAEEIEDLFLGDAEVWRRPSIGHADPTGGNFPLITREGHNVLDVIFTSVGSASEAAKAGIPLDHYQDTSQIDFAFNDADIIEERTLISVIGRQRLQGEESIIQEKNILNAAEKLVFIVTEKQYKSDLEGSIPVLIKSVWRRPSIGHAGPTGGDFPLITREGHNVLDVIFTSPIQNLVEVANTLDNIDGVVDHGVISKIPYVIPQVEIKANDTYGLKAPLYVLEAHNVMPLGH</sequence>
<evidence type="ECO:0000256" key="2">
    <source>
        <dbReference type="ARBA" id="ARBA00004921"/>
    </source>
</evidence>
<name>A0A4V3WNV6_CAMSN</name>
<evidence type="ECO:0008006" key="5">
    <source>
        <dbReference type="Google" id="ProtNLM"/>
    </source>
</evidence>
<proteinExistence type="predicted"/>
<dbReference type="InterPro" id="IPR050262">
    <property type="entry name" value="Ribose-5P_isomerase"/>
</dbReference>